<name>A0A3D8M4Z6_9ALTE</name>
<gene>
    <name evidence="6" type="ORF">DXV75_13410</name>
</gene>
<reference evidence="7" key="1">
    <citation type="submission" date="2018-08" db="EMBL/GenBank/DDBJ databases">
        <authorList>
            <person name="Zhang J."/>
            <person name="Du Z.-J."/>
        </authorList>
    </citation>
    <scope>NUCLEOTIDE SEQUENCE [LARGE SCALE GENOMIC DNA]</scope>
    <source>
        <strain evidence="7">KCTC 52655</strain>
    </source>
</reference>
<keyword evidence="4 5" id="KW-0472">Membrane</keyword>
<dbReference type="PANTHER" id="PTHR35814">
    <property type="match status" value="1"/>
</dbReference>
<dbReference type="Proteomes" id="UP000256561">
    <property type="component" value="Unassembled WGS sequence"/>
</dbReference>
<keyword evidence="2 5" id="KW-0812">Transmembrane</keyword>
<sequence length="132" mass="14952">MSFPITAFYASLLALCYIYLSLAVIAVRRRERVSLGDGGHGELRRLLRAHANFNEYVPIGLILLGCLESISELYFIEHLCACLLLFGRMLHAYGLHHHEGTSWQRFVGMLMTFLSIIIMASTNLLVLHFLVV</sequence>
<accession>A0A3D8M4Z6</accession>
<organism evidence="6 7">
    <name type="scientific">Alteromonas aestuariivivens</name>
    <dbReference type="NCBI Taxonomy" id="1938339"/>
    <lineage>
        <taxon>Bacteria</taxon>
        <taxon>Pseudomonadati</taxon>
        <taxon>Pseudomonadota</taxon>
        <taxon>Gammaproteobacteria</taxon>
        <taxon>Alteromonadales</taxon>
        <taxon>Alteromonadaceae</taxon>
        <taxon>Alteromonas/Salinimonas group</taxon>
        <taxon>Alteromonas</taxon>
    </lineage>
</organism>
<evidence type="ECO:0000256" key="4">
    <source>
        <dbReference type="ARBA" id="ARBA00023136"/>
    </source>
</evidence>
<feature type="transmembrane region" description="Helical" evidence="5">
    <location>
        <begin position="53"/>
        <end position="70"/>
    </location>
</feature>
<evidence type="ECO:0000313" key="7">
    <source>
        <dbReference type="Proteomes" id="UP000256561"/>
    </source>
</evidence>
<feature type="transmembrane region" description="Helical" evidence="5">
    <location>
        <begin position="6"/>
        <end position="27"/>
    </location>
</feature>
<dbReference type="Gene3D" id="1.20.120.550">
    <property type="entry name" value="Membrane associated eicosanoid/glutathione metabolism-like domain"/>
    <property type="match status" value="1"/>
</dbReference>
<feature type="transmembrane region" description="Helical" evidence="5">
    <location>
        <begin position="107"/>
        <end position="131"/>
    </location>
</feature>
<dbReference type="InterPro" id="IPR001129">
    <property type="entry name" value="Membr-assoc_MAPEG"/>
</dbReference>
<evidence type="ECO:0000256" key="2">
    <source>
        <dbReference type="ARBA" id="ARBA00022692"/>
    </source>
</evidence>
<dbReference type="OrthoDB" id="8537976at2"/>
<dbReference type="GO" id="GO:0016020">
    <property type="term" value="C:membrane"/>
    <property type="evidence" value="ECO:0007669"/>
    <property type="project" value="UniProtKB-SubCell"/>
</dbReference>
<evidence type="ECO:0000256" key="1">
    <source>
        <dbReference type="ARBA" id="ARBA00004370"/>
    </source>
</evidence>
<comment type="caution">
    <text evidence="6">The sequence shown here is derived from an EMBL/GenBank/DDBJ whole genome shotgun (WGS) entry which is preliminary data.</text>
</comment>
<evidence type="ECO:0000256" key="5">
    <source>
        <dbReference type="SAM" id="Phobius"/>
    </source>
</evidence>
<protein>
    <submittedName>
        <fullName evidence="6">Glutathione S-transferase</fullName>
    </submittedName>
</protein>
<proteinExistence type="predicted"/>
<comment type="subcellular location">
    <subcellularLocation>
        <location evidence="1">Membrane</location>
    </subcellularLocation>
</comment>
<dbReference type="EMBL" id="QRHA01000009">
    <property type="protein sequence ID" value="RDV24678.1"/>
    <property type="molecule type" value="Genomic_DNA"/>
</dbReference>
<keyword evidence="3 5" id="KW-1133">Transmembrane helix</keyword>
<evidence type="ECO:0000256" key="3">
    <source>
        <dbReference type="ARBA" id="ARBA00022989"/>
    </source>
</evidence>
<evidence type="ECO:0000313" key="6">
    <source>
        <dbReference type="EMBL" id="RDV24678.1"/>
    </source>
</evidence>
<dbReference type="GO" id="GO:0016740">
    <property type="term" value="F:transferase activity"/>
    <property type="evidence" value="ECO:0007669"/>
    <property type="project" value="UniProtKB-KW"/>
</dbReference>
<dbReference type="Pfam" id="PF01124">
    <property type="entry name" value="MAPEG"/>
    <property type="match status" value="1"/>
</dbReference>
<dbReference type="PANTHER" id="PTHR35814:SF1">
    <property type="entry name" value="GLUTATHIONE S-TRANSFERASE-RELATED"/>
    <property type="match status" value="1"/>
</dbReference>
<dbReference type="AlphaFoldDB" id="A0A3D8M4Z6"/>
<dbReference type="RefSeq" id="WP_115593923.1">
    <property type="nucleotide sequence ID" value="NZ_QRHA01000009.1"/>
</dbReference>
<keyword evidence="6" id="KW-0808">Transferase</keyword>
<keyword evidence="7" id="KW-1185">Reference proteome</keyword>
<dbReference type="SUPFAM" id="SSF161084">
    <property type="entry name" value="MAPEG domain-like"/>
    <property type="match status" value="1"/>
</dbReference>
<dbReference type="InterPro" id="IPR023352">
    <property type="entry name" value="MAPEG-like_dom_sf"/>
</dbReference>